<dbReference type="InterPro" id="IPR014916">
    <property type="entry name" value="KapB"/>
</dbReference>
<dbReference type="EMBL" id="LRPN01000183">
    <property type="protein sequence ID" value="KWZ76964.1"/>
    <property type="molecule type" value="Genomic_DNA"/>
</dbReference>
<protein>
    <submittedName>
        <fullName evidence="1">Kinase-associated lipoprotein B</fullName>
    </submittedName>
</protein>
<keyword evidence="1" id="KW-0808">Transferase</keyword>
<name>A0A133KBV9_HEYCO</name>
<dbReference type="SUPFAM" id="SSF141251">
    <property type="entry name" value="Kinase-associated protein B-like"/>
    <property type="match status" value="1"/>
</dbReference>
<evidence type="ECO:0000313" key="2">
    <source>
        <dbReference type="Proteomes" id="UP000070376"/>
    </source>
</evidence>
<dbReference type="Gene3D" id="2.30.30.430">
    <property type="entry name" value="Kinase associated protein B domain"/>
    <property type="match status" value="1"/>
</dbReference>
<keyword evidence="1" id="KW-0418">Kinase</keyword>
<dbReference type="GO" id="GO:0016301">
    <property type="term" value="F:kinase activity"/>
    <property type="evidence" value="ECO:0007669"/>
    <property type="project" value="UniProtKB-KW"/>
</dbReference>
<keyword evidence="1" id="KW-0449">Lipoprotein</keyword>
<dbReference type="Proteomes" id="UP000070376">
    <property type="component" value="Unassembled WGS sequence"/>
</dbReference>
<proteinExistence type="predicted"/>
<organism evidence="1 2">
    <name type="scientific">Heyndrickxia coagulans</name>
    <name type="common">Weizmannia coagulans</name>
    <dbReference type="NCBI Taxonomy" id="1398"/>
    <lineage>
        <taxon>Bacteria</taxon>
        <taxon>Bacillati</taxon>
        <taxon>Bacillota</taxon>
        <taxon>Bacilli</taxon>
        <taxon>Bacillales</taxon>
        <taxon>Bacillaceae</taxon>
        <taxon>Heyndrickxia</taxon>
    </lineage>
</organism>
<dbReference type="PATRIC" id="fig|1398.19.peg.2870"/>
<dbReference type="SMART" id="SM01298">
    <property type="entry name" value="KapB"/>
    <property type="match status" value="1"/>
</dbReference>
<accession>A0A133KBV9</accession>
<dbReference type="Pfam" id="PF08810">
    <property type="entry name" value="KapB"/>
    <property type="match status" value="1"/>
</dbReference>
<sequence>MVVKAQGGISLEVGDKIVTTKKTGKYIGEITQVFPDHYVFKVLAVLKHPAQGDLHHPNEGDVPFFHERKALAFGEQANIPRKTVKPYNGEIPDYEASLKTAVRELMEKLEKEDTLYSRKSIAALKSLMKEYGISPVG</sequence>
<dbReference type="InterPro" id="IPR038080">
    <property type="entry name" value="KapB_sf"/>
</dbReference>
<comment type="caution">
    <text evidence="1">The sequence shown here is derived from an EMBL/GenBank/DDBJ whole genome shotgun (WGS) entry which is preliminary data.</text>
</comment>
<gene>
    <name evidence="1" type="ORF">HMPREF3213_03566</name>
</gene>
<evidence type="ECO:0000313" key="1">
    <source>
        <dbReference type="EMBL" id="KWZ76964.1"/>
    </source>
</evidence>
<reference evidence="2" key="1">
    <citation type="submission" date="2016-01" db="EMBL/GenBank/DDBJ databases">
        <authorList>
            <person name="Mitreva M."/>
            <person name="Pepin K.H."/>
            <person name="Mihindukulasuriya K.A."/>
            <person name="Fulton R."/>
            <person name="Fronick C."/>
            <person name="O'Laughlin M."/>
            <person name="Miner T."/>
            <person name="Herter B."/>
            <person name="Rosa B.A."/>
            <person name="Cordes M."/>
            <person name="Tomlinson C."/>
            <person name="Wollam A."/>
            <person name="Palsikar V.B."/>
            <person name="Mardis E.R."/>
            <person name="Wilson R.K."/>
        </authorList>
    </citation>
    <scope>NUCLEOTIDE SEQUENCE [LARGE SCALE GENOMIC DNA]</scope>
    <source>
        <strain evidence="2">GED7749B</strain>
    </source>
</reference>
<dbReference type="AlphaFoldDB" id="A0A133KBV9"/>